<feature type="domain" description="SnoaL-like" evidence="1">
    <location>
        <begin position="147"/>
        <end position="255"/>
    </location>
</feature>
<dbReference type="RefSeq" id="WP_341673445.1">
    <property type="nucleotide sequence ID" value="NZ_JBBYHV010000001.1"/>
</dbReference>
<dbReference type="EMBL" id="JBBYHV010000001">
    <property type="protein sequence ID" value="MEL1250935.1"/>
    <property type="molecule type" value="Genomic_DNA"/>
</dbReference>
<dbReference type="InterPro" id="IPR032710">
    <property type="entry name" value="NTF2-like_dom_sf"/>
</dbReference>
<dbReference type="Pfam" id="PF12680">
    <property type="entry name" value="SnoaL_2"/>
    <property type="match status" value="2"/>
</dbReference>
<protein>
    <submittedName>
        <fullName evidence="2">Nuclear transport factor 2 family protein</fullName>
    </submittedName>
</protein>
<evidence type="ECO:0000313" key="2">
    <source>
        <dbReference type="EMBL" id="MEL1250935.1"/>
    </source>
</evidence>
<dbReference type="Gene3D" id="3.10.450.50">
    <property type="match status" value="2"/>
</dbReference>
<name>A0ABU9IES9_9SPHN</name>
<evidence type="ECO:0000259" key="1">
    <source>
        <dbReference type="Pfam" id="PF12680"/>
    </source>
</evidence>
<organism evidence="2 3">
    <name type="scientific">Aurantiacibacter gilvus</name>
    <dbReference type="NCBI Taxonomy" id="3139141"/>
    <lineage>
        <taxon>Bacteria</taxon>
        <taxon>Pseudomonadati</taxon>
        <taxon>Pseudomonadota</taxon>
        <taxon>Alphaproteobacteria</taxon>
        <taxon>Sphingomonadales</taxon>
        <taxon>Erythrobacteraceae</taxon>
        <taxon>Aurantiacibacter</taxon>
    </lineage>
</organism>
<sequence>MSFDYPAYLDCFLSGNDEALVERFFAKDCEMRSSSGVRRGLDGMREFLAWAHDGVRECPRVQHYLQDANTVFADIDMDFHAVKHRADFPFGEVHPGDSLTVKFLARYDLDDQGKVRVLTTAAWPPGVGVTTLPPLGGHPSQVAAYHAYAAAFSNGDPARYTRFYTDDVVLELGSVPKIEGADGIAAFYTAMFKTVRETLTIHHLDASDERLVVDCTSRFTAIEDAPDFVVAPLAKGDFVEVGVKVTYKLREGRVYHIGVSRTRDPVLSPG</sequence>
<gene>
    <name evidence="2" type="ORF">AAEO60_09650</name>
</gene>
<keyword evidence="3" id="KW-1185">Reference proteome</keyword>
<proteinExistence type="predicted"/>
<feature type="domain" description="SnoaL-like" evidence="1">
    <location>
        <begin position="7"/>
        <end position="115"/>
    </location>
</feature>
<reference evidence="2 3" key="1">
    <citation type="submission" date="2024-04" db="EMBL/GenBank/DDBJ databases">
        <title>Aurantiacibacter sp. DGU6 16S ribosomal RNA gene Genome sequencing and assembly.</title>
        <authorList>
            <person name="Park S."/>
        </authorList>
    </citation>
    <scope>NUCLEOTIDE SEQUENCE [LARGE SCALE GENOMIC DNA]</scope>
    <source>
        <strain evidence="2 3">DGU6</strain>
    </source>
</reference>
<evidence type="ECO:0000313" key="3">
    <source>
        <dbReference type="Proteomes" id="UP001497045"/>
    </source>
</evidence>
<accession>A0ABU9IES9</accession>
<dbReference type="InterPro" id="IPR037401">
    <property type="entry name" value="SnoaL-like"/>
</dbReference>
<dbReference type="Proteomes" id="UP001497045">
    <property type="component" value="Unassembled WGS sequence"/>
</dbReference>
<dbReference type="SUPFAM" id="SSF54427">
    <property type="entry name" value="NTF2-like"/>
    <property type="match status" value="2"/>
</dbReference>
<comment type="caution">
    <text evidence="2">The sequence shown here is derived from an EMBL/GenBank/DDBJ whole genome shotgun (WGS) entry which is preliminary data.</text>
</comment>